<protein>
    <submittedName>
        <fullName evidence="1">Stage V sporulation protein AE (SpoVAE)</fullName>
    </submittedName>
</protein>
<reference evidence="1 2" key="1">
    <citation type="submission" date="2012-05" db="EMBL/GenBank/DDBJ databases">
        <title>Complete genome sequence of a Streptococcus dysgalactiae subsp. equisimilis strain possessing Lancefield's group A antigen.</title>
        <authorList>
            <person name="Luetticken R."/>
            <person name="Bruellhoff K."/>
            <person name="Van der Linden M."/>
            <person name="Peltroche-Llacsahuanga H."/>
            <person name="Blom J."/>
            <person name="Weber-Lehmann J."/>
            <person name="Ferretti J.J."/>
            <person name="McShan W.M."/>
        </authorList>
    </citation>
    <scope>NUCLEOTIDE SEQUENCE [LARGE SCALE GENOMIC DNA]</scope>
    <source>
        <strain evidence="1 2">AC-2713</strain>
    </source>
</reference>
<dbReference type="Proteomes" id="UP000009215">
    <property type="component" value="Chromosome"/>
</dbReference>
<name>A0AB33R7P3_STREQ</name>
<evidence type="ECO:0000313" key="2">
    <source>
        <dbReference type="Proteomes" id="UP000009215"/>
    </source>
</evidence>
<proteinExistence type="predicted"/>
<accession>A0AB33R7P3</accession>
<dbReference type="AlphaFoldDB" id="A0AB33R7P3"/>
<sequence length="38" mass="4572">MQKKFSWRTYFSPFLYIKYDTIKEVKAKGIVKDGLKTL</sequence>
<gene>
    <name evidence="1" type="ORF">SDSE_1997</name>
</gene>
<dbReference type="KEGG" id="sdc:SDSE_1997"/>
<evidence type="ECO:0000313" key="1">
    <source>
        <dbReference type="EMBL" id="CCI63478.1"/>
    </source>
</evidence>
<dbReference type="EMBL" id="HE858529">
    <property type="protein sequence ID" value="CCI63478.1"/>
    <property type="molecule type" value="Genomic_DNA"/>
</dbReference>
<organism evidence="1 2">
    <name type="scientific">Streptococcus dysgalactiae subsp. equisimilis AC-2713</name>
    <dbReference type="NCBI Taxonomy" id="759913"/>
    <lineage>
        <taxon>Bacteria</taxon>
        <taxon>Bacillati</taxon>
        <taxon>Bacillota</taxon>
        <taxon>Bacilli</taxon>
        <taxon>Lactobacillales</taxon>
        <taxon>Streptococcaceae</taxon>
        <taxon>Streptococcus</taxon>
    </lineage>
</organism>